<evidence type="ECO:0008006" key="10">
    <source>
        <dbReference type="Google" id="ProtNLM"/>
    </source>
</evidence>
<evidence type="ECO:0000256" key="6">
    <source>
        <dbReference type="SAM" id="MobiDB-lite"/>
    </source>
</evidence>
<evidence type="ECO:0000256" key="4">
    <source>
        <dbReference type="ARBA" id="ARBA00022989"/>
    </source>
</evidence>
<reference evidence="9" key="1">
    <citation type="submission" date="2016-10" db="EMBL/GenBank/DDBJ databases">
        <authorList>
            <person name="Varghese N."/>
            <person name="Submissions S."/>
        </authorList>
    </citation>
    <scope>NUCLEOTIDE SEQUENCE [LARGE SCALE GENOMIC DNA]</scope>
    <source>
        <strain evidence="9">DSM 45245</strain>
    </source>
</reference>
<dbReference type="STRING" id="405436.SAMN05444365_109143"/>
<keyword evidence="5 7" id="KW-0472">Membrane</keyword>
<evidence type="ECO:0000256" key="2">
    <source>
        <dbReference type="ARBA" id="ARBA00022475"/>
    </source>
</evidence>
<feature type="transmembrane region" description="Helical" evidence="7">
    <location>
        <begin position="346"/>
        <end position="365"/>
    </location>
</feature>
<feature type="transmembrane region" description="Helical" evidence="7">
    <location>
        <begin position="160"/>
        <end position="187"/>
    </location>
</feature>
<dbReference type="AlphaFoldDB" id="A0A1H3RXX0"/>
<evidence type="ECO:0000313" key="9">
    <source>
        <dbReference type="Proteomes" id="UP000242415"/>
    </source>
</evidence>
<feature type="transmembrane region" description="Helical" evidence="7">
    <location>
        <begin position="193"/>
        <end position="210"/>
    </location>
</feature>
<dbReference type="EMBL" id="FNPH01000009">
    <property type="protein sequence ID" value="SDZ30111.1"/>
    <property type="molecule type" value="Genomic_DNA"/>
</dbReference>
<accession>A0A1H3RXX0</accession>
<dbReference type="Pfam" id="PF03706">
    <property type="entry name" value="LPG_synthase_TM"/>
    <property type="match status" value="1"/>
</dbReference>
<keyword evidence="3 7" id="KW-0812">Transmembrane</keyword>
<dbReference type="InterPro" id="IPR022791">
    <property type="entry name" value="L-PG_synthase/AglD"/>
</dbReference>
<organism evidence="8 9">
    <name type="scientific">Micromonospora pattaloongensis</name>
    <dbReference type="NCBI Taxonomy" id="405436"/>
    <lineage>
        <taxon>Bacteria</taxon>
        <taxon>Bacillati</taxon>
        <taxon>Actinomycetota</taxon>
        <taxon>Actinomycetes</taxon>
        <taxon>Micromonosporales</taxon>
        <taxon>Micromonosporaceae</taxon>
        <taxon>Micromonospora</taxon>
    </lineage>
</organism>
<feature type="region of interest" description="Disordered" evidence="6">
    <location>
        <begin position="1"/>
        <end position="42"/>
    </location>
</feature>
<dbReference type="PANTHER" id="PTHR39087">
    <property type="entry name" value="UPF0104 MEMBRANE PROTEIN MJ1595"/>
    <property type="match status" value="1"/>
</dbReference>
<keyword evidence="2" id="KW-1003">Cell membrane</keyword>
<comment type="subcellular location">
    <subcellularLocation>
        <location evidence="1">Cell membrane</location>
        <topology evidence="1">Multi-pass membrane protein</topology>
    </subcellularLocation>
</comment>
<feature type="transmembrane region" description="Helical" evidence="7">
    <location>
        <begin position="85"/>
        <end position="103"/>
    </location>
</feature>
<dbReference type="NCBIfam" id="TIGR00374">
    <property type="entry name" value="flippase-like domain"/>
    <property type="match status" value="1"/>
</dbReference>
<evidence type="ECO:0000256" key="3">
    <source>
        <dbReference type="ARBA" id="ARBA00022692"/>
    </source>
</evidence>
<proteinExistence type="predicted"/>
<gene>
    <name evidence="8" type="ORF">SAMN05444365_109143</name>
</gene>
<dbReference type="Proteomes" id="UP000242415">
    <property type="component" value="Unassembled WGS sequence"/>
</dbReference>
<protein>
    <recommendedName>
        <fullName evidence="10">Lysylphosphatidylglycerol synthase TM region</fullName>
    </recommendedName>
</protein>
<feature type="transmembrane region" description="Helical" evidence="7">
    <location>
        <begin position="263"/>
        <end position="288"/>
    </location>
</feature>
<keyword evidence="9" id="KW-1185">Reference proteome</keyword>
<name>A0A1H3RXX0_9ACTN</name>
<keyword evidence="4 7" id="KW-1133">Transmembrane helix</keyword>
<evidence type="ECO:0000256" key="5">
    <source>
        <dbReference type="ARBA" id="ARBA00023136"/>
    </source>
</evidence>
<evidence type="ECO:0000256" key="1">
    <source>
        <dbReference type="ARBA" id="ARBA00004651"/>
    </source>
</evidence>
<dbReference type="GO" id="GO:0005886">
    <property type="term" value="C:plasma membrane"/>
    <property type="evidence" value="ECO:0007669"/>
    <property type="project" value="UniProtKB-SubCell"/>
</dbReference>
<feature type="transmembrane region" description="Helical" evidence="7">
    <location>
        <begin position="49"/>
        <end position="73"/>
    </location>
</feature>
<evidence type="ECO:0000313" key="8">
    <source>
        <dbReference type="EMBL" id="SDZ30111.1"/>
    </source>
</evidence>
<dbReference type="PANTHER" id="PTHR39087:SF2">
    <property type="entry name" value="UPF0104 MEMBRANE PROTEIN MJ1595"/>
    <property type="match status" value="1"/>
</dbReference>
<evidence type="ECO:0000256" key="7">
    <source>
        <dbReference type="SAM" id="Phobius"/>
    </source>
</evidence>
<sequence length="379" mass="40100">MHETEAMTVDAGEAEAGARRGPTAPEHTPHDGPAAPAPGRRAVRPRRRWVRAAGVVALLALFGVELALGWSSLASALSHLRAPHPGWLAAAVVAELVSMNAYARMQRRLLRSAGVRVSIRRHIAVAYAAHSLSVTLPGGPAFSTRFNYQQMRRFGATPAVASWCIALSGILSAAALAVVTAVGALAANGTPQWHTLVGLAVAALLITLGVRQVTHRPHRLEPVTRGVLRVVNRVRRRPARHGLDRVRRFVHQLRAARLRPTDAAAAGIFATLNWLLDAVCLWMCFLAIGGGTIGASQLLLAFCAGMAAASITIIPGGLGVIDSALILGLVAGGVDTGTAIATVVLYRIISFGFIIGAGWISWLIIRRRSRVPSLSARNT</sequence>